<gene>
    <name evidence="6" type="ORF">GH714_042556</name>
</gene>
<dbReference type="InterPro" id="IPR004399">
    <property type="entry name" value="HMP/HMP-P_kinase_dom"/>
</dbReference>
<dbReference type="Pfam" id="PF08543">
    <property type="entry name" value="Phos_pyr_kin"/>
    <property type="match status" value="1"/>
</dbReference>
<dbReference type="SUPFAM" id="SSF53613">
    <property type="entry name" value="Ribokinase-like"/>
    <property type="match status" value="1"/>
</dbReference>
<name>A0A6A6JYR8_HEVBR</name>
<keyword evidence="1" id="KW-0808">Transferase</keyword>
<evidence type="ECO:0000256" key="1">
    <source>
        <dbReference type="ARBA" id="ARBA00022679"/>
    </source>
</evidence>
<keyword evidence="7" id="KW-1185">Reference proteome</keyword>
<dbReference type="GO" id="GO:0005829">
    <property type="term" value="C:cytosol"/>
    <property type="evidence" value="ECO:0007669"/>
    <property type="project" value="TreeGrafter"/>
</dbReference>
<dbReference type="GO" id="GO:0005524">
    <property type="term" value="F:ATP binding"/>
    <property type="evidence" value="ECO:0007669"/>
    <property type="project" value="UniProtKB-KW"/>
</dbReference>
<sequence length="390" mass="41919">MWQKLRKASFICHGQVIGEAIGTIKESSAVIIEDIDNLRDEPWILHCYNFAREAGKPLLMTSSLPPHMLNYQLKDLESRIVSAMSASLADPDEELLRIMLVKLFTDRQMHTDIRTVNYILNNVERGKVLSIAGSDSGGGAGIQADIKTITMLGCYAATCITSVTAQNTTGVYGTWNLAPEAVEKQVMAVLSDIKIDSIKIGMLPPRLMETVANVIPGDTPVVLDPVMVATSGFELVGATEFMKCSGALLKKVSLLTPNIPEAEHMSGVTIRTKQDVIRAGEIIKSLGVSGVLVKGGHSDAEEYVEDILLTESGVLCFKNARIPGRAHGTGCTLSSAIASFVACGLSIEESVESAIGYLTNTMRAAPKIGCGYNPVFHNYELFPDANTPSS</sequence>
<dbReference type="Gene3D" id="3.40.1190.20">
    <property type="match status" value="1"/>
</dbReference>
<proteinExistence type="predicted"/>
<keyword evidence="2" id="KW-0547">Nucleotide-binding</keyword>
<dbReference type="InterPro" id="IPR013749">
    <property type="entry name" value="PM/HMP-P_kinase-1"/>
</dbReference>
<dbReference type="Gene3D" id="3.40.50.300">
    <property type="entry name" value="P-loop containing nucleotide triphosphate hydrolases"/>
    <property type="match status" value="1"/>
</dbReference>
<dbReference type="GO" id="GO:0009228">
    <property type="term" value="P:thiamine biosynthetic process"/>
    <property type="evidence" value="ECO:0007669"/>
    <property type="project" value="InterPro"/>
</dbReference>
<dbReference type="AlphaFoldDB" id="A0A6A6JYR8"/>
<dbReference type="EMBL" id="JAAGAX010000511">
    <property type="protein sequence ID" value="KAF2281732.1"/>
    <property type="molecule type" value="Genomic_DNA"/>
</dbReference>
<dbReference type="Proteomes" id="UP000467840">
    <property type="component" value="Unassembled WGS sequence"/>
</dbReference>
<organism evidence="6 7">
    <name type="scientific">Hevea brasiliensis</name>
    <name type="common">Para rubber tree</name>
    <name type="synonym">Siphonia brasiliensis</name>
    <dbReference type="NCBI Taxonomy" id="3981"/>
    <lineage>
        <taxon>Eukaryota</taxon>
        <taxon>Viridiplantae</taxon>
        <taxon>Streptophyta</taxon>
        <taxon>Embryophyta</taxon>
        <taxon>Tracheophyta</taxon>
        <taxon>Spermatophyta</taxon>
        <taxon>Magnoliopsida</taxon>
        <taxon>eudicotyledons</taxon>
        <taxon>Gunneridae</taxon>
        <taxon>Pentapetalae</taxon>
        <taxon>rosids</taxon>
        <taxon>fabids</taxon>
        <taxon>Malpighiales</taxon>
        <taxon>Euphorbiaceae</taxon>
        <taxon>Crotonoideae</taxon>
        <taxon>Micrandreae</taxon>
        <taxon>Hevea</taxon>
    </lineage>
</organism>
<reference evidence="6 7" key="1">
    <citation type="journal article" date="2020" name="Mol. Plant">
        <title>The Chromosome-Based Rubber Tree Genome Provides New Insights into Spurge Genome Evolution and Rubber Biosynthesis.</title>
        <authorList>
            <person name="Liu J."/>
            <person name="Shi C."/>
            <person name="Shi C.C."/>
            <person name="Li W."/>
            <person name="Zhang Q.J."/>
            <person name="Zhang Y."/>
            <person name="Li K."/>
            <person name="Lu H.F."/>
            <person name="Shi C."/>
            <person name="Zhu S.T."/>
            <person name="Xiao Z.Y."/>
            <person name="Nan H."/>
            <person name="Yue Y."/>
            <person name="Zhu X.G."/>
            <person name="Wu Y."/>
            <person name="Hong X.N."/>
            <person name="Fan G.Y."/>
            <person name="Tong Y."/>
            <person name="Zhang D."/>
            <person name="Mao C.L."/>
            <person name="Liu Y.L."/>
            <person name="Hao S.J."/>
            <person name="Liu W.Q."/>
            <person name="Lv M.Q."/>
            <person name="Zhang H.B."/>
            <person name="Liu Y."/>
            <person name="Hu-Tang G.R."/>
            <person name="Wang J.P."/>
            <person name="Wang J.H."/>
            <person name="Sun Y.H."/>
            <person name="Ni S.B."/>
            <person name="Chen W.B."/>
            <person name="Zhang X.C."/>
            <person name="Jiao Y.N."/>
            <person name="Eichler E.E."/>
            <person name="Li G.H."/>
            <person name="Liu X."/>
            <person name="Gao L.Z."/>
        </authorList>
    </citation>
    <scope>NUCLEOTIDE SEQUENCE [LARGE SCALE GENOMIC DNA]</scope>
    <source>
        <strain evidence="7">cv. GT1</strain>
        <tissue evidence="6">Leaf</tissue>
    </source>
</reference>
<dbReference type="FunFam" id="3.40.1190.20:FF:000003">
    <property type="entry name" value="Phosphomethylpyrimidine kinase ThiD"/>
    <property type="match status" value="1"/>
</dbReference>
<protein>
    <recommendedName>
        <fullName evidence="5">Pyridoxamine kinase/Phosphomethylpyrimidine kinase domain-containing protein</fullName>
    </recommendedName>
</protein>
<dbReference type="PANTHER" id="PTHR20858">
    <property type="entry name" value="PHOSPHOMETHYLPYRIMIDINE KINASE"/>
    <property type="match status" value="1"/>
</dbReference>
<evidence type="ECO:0000256" key="4">
    <source>
        <dbReference type="ARBA" id="ARBA00022840"/>
    </source>
</evidence>
<keyword evidence="3" id="KW-0418">Kinase</keyword>
<keyword evidence="4" id="KW-0067">ATP-binding</keyword>
<dbReference type="CDD" id="cd01169">
    <property type="entry name" value="HMPP_kinase"/>
    <property type="match status" value="1"/>
</dbReference>
<accession>A0A6A6JYR8</accession>
<evidence type="ECO:0000256" key="3">
    <source>
        <dbReference type="ARBA" id="ARBA00022777"/>
    </source>
</evidence>
<feature type="domain" description="Pyridoxamine kinase/Phosphomethylpyrimidine kinase" evidence="5">
    <location>
        <begin position="135"/>
        <end position="375"/>
    </location>
</feature>
<dbReference type="InterPro" id="IPR029056">
    <property type="entry name" value="Ribokinase-like"/>
</dbReference>
<evidence type="ECO:0000256" key="2">
    <source>
        <dbReference type="ARBA" id="ARBA00022741"/>
    </source>
</evidence>
<evidence type="ECO:0000259" key="5">
    <source>
        <dbReference type="Pfam" id="PF08543"/>
    </source>
</evidence>
<evidence type="ECO:0000313" key="6">
    <source>
        <dbReference type="EMBL" id="KAF2281732.1"/>
    </source>
</evidence>
<dbReference type="NCBIfam" id="TIGR00097">
    <property type="entry name" value="HMP-P_kinase"/>
    <property type="match status" value="1"/>
</dbReference>
<evidence type="ECO:0000313" key="7">
    <source>
        <dbReference type="Proteomes" id="UP000467840"/>
    </source>
</evidence>
<dbReference type="GO" id="GO:0008902">
    <property type="term" value="F:hydroxymethylpyrimidine kinase activity"/>
    <property type="evidence" value="ECO:0007669"/>
    <property type="project" value="TreeGrafter"/>
</dbReference>
<comment type="caution">
    <text evidence="6">The sequence shown here is derived from an EMBL/GenBank/DDBJ whole genome shotgun (WGS) entry which is preliminary data.</text>
</comment>
<dbReference type="GO" id="GO:0008972">
    <property type="term" value="F:phosphomethylpyrimidine kinase activity"/>
    <property type="evidence" value="ECO:0007669"/>
    <property type="project" value="InterPro"/>
</dbReference>
<dbReference type="InterPro" id="IPR027417">
    <property type="entry name" value="P-loop_NTPase"/>
</dbReference>
<dbReference type="PANTHER" id="PTHR20858:SF17">
    <property type="entry name" value="HYDROXYMETHYLPYRIMIDINE_PHOSPHOMETHYLPYRIMIDINE KINASE THI20-RELATED"/>
    <property type="match status" value="1"/>
</dbReference>